<dbReference type="InterPro" id="IPR011990">
    <property type="entry name" value="TPR-like_helical_dom_sf"/>
</dbReference>
<name>A0A061RIW5_9CHLO</name>
<dbReference type="PANTHER" id="PTHR44917">
    <property type="entry name" value="PROTEIN HIGH CHLOROPHYLL FLUORESCENT 107"/>
    <property type="match status" value="1"/>
</dbReference>
<organism evidence="1">
    <name type="scientific">Tetraselmis sp. GSL018</name>
    <dbReference type="NCBI Taxonomy" id="582737"/>
    <lineage>
        <taxon>Eukaryota</taxon>
        <taxon>Viridiplantae</taxon>
        <taxon>Chlorophyta</taxon>
        <taxon>core chlorophytes</taxon>
        <taxon>Chlorodendrophyceae</taxon>
        <taxon>Chlorodendrales</taxon>
        <taxon>Chlorodendraceae</taxon>
        <taxon>Tetraselmis</taxon>
    </lineage>
</organism>
<dbReference type="Gene3D" id="1.25.40.10">
    <property type="entry name" value="Tetratricopeptide repeat domain"/>
    <property type="match status" value="1"/>
</dbReference>
<gene>
    <name evidence="1" type="ORF">TSPGSL018_3638</name>
</gene>
<protein>
    <submittedName>
        <fullName evidence="1">Uncharacterized protein</fullName>
    </submittedName>
</protein>
<accession>A0A061RIW5</accession>
<dbReference type="EMBL" id="GBEZ01015501">
    <property type="protein sequence ID" value="JAC70669.1"/>
    <property type="molecule type" value="Transcribed_RNA"/>
</dbReference>
<dbReference type="InterPro" id="IPR044624">
    <property type="entry name" value="Mbb1-like"/>
</dbReference>
<sequence>MPSVCASAGIQTPSCMRRHFIAAKPLKMQQRPNLVRENKLCLEKATLPMLKILDDNEAATWYSTALQLARQERWEYARRVFSATVQRYPNLCRAWVSWSQMEKKAGAVRDDNGSIVELDFDSCRRILQCGLEVNPTSSCLCQAWGLMELQKGNALAAVKLLDRSAEYDAACKPVQRWKLYVDARNIAFSRKETRRTDADYEITSKVSSLDPEFSRG</sequence>
<reference evidence="1" key="1">
    <citation type="submission" date="2014-05" db="EMBL/GenBank/DDBJ databases">
        <title>The transcriptome of the halophilic microalga Tetraselmis sp. GSL018 isolated from the Great Salt Lake, Utah.</title>
        <authorList>
            <person name="Jinkerson R.E."/>
            <person name="D'Adamo S."/>
            <person name="Posewitz M.C."/>
        </authorList>
    </citation>
    <scope>NUCLEOTIDE SEQUENCE</scope>
    <source>
        <strain evidence="1">GSL018</strain>
    </source>
</reference>
<dbReference type="PANTHER" id="PTHR44917:SF1">
    <property type="entry name" value="PROTEIN HIGH CHLOROPHYLL FLUORESCENT 107"/>
    <property type="match status" value="1"/>
</dbReference>
<dbReference type="SUPFAM" id="SSF48452">
    <property type="entry name" value="TPR-like"/>
    <property type="match status" value="1"/>
</dbReference>
<dbReference type="GO" id="GO:0006397">
    <property type="term" value="P:mRNA processing"/>
    <property type="evidence" value="ECO:0007669"/>
    <property type="project" value="InterPro"/>
</dbReference>
<evidence type="ECO:0000313" key="1">
    <source>
        <dbReference type="EMBL" id="JAC70669.1"/>
    </source>
</evidence>
<dbReference type="AlphaFoldDB" id="A0A061RIW5"/>
<proteinExistence type="predicted"/>
<dbReference type="GO" id="GO:0003729">
    <property type="term" value="F:mRNA binding"/>
    <property type="evidence" value="ECO:0007669"/>
    <property type="project" value="InterPro"/>
</dbReference>